<evidence type="ECO:0000313" key="7">
    <source>
        <dbReference type="EMBL" id="KTW27721.1"/>
    </source>
</evidence>
<evidence type="ECO:0000313" key="8">
    <source>
        <dbReference type="Proteomes" id="UP000054454"/>
    </source>
</evidence>
<keyword evidence="3 5" id="KW-0863">Zinc-finger</keyword>
<dbReference type="Pfam" id="PF18044">
    <property type="entry name" value="zf-CCCH_4"/>
    <property type="match status" value="1"/>
</dbReference>
<dbReference type="Gene3D" id="4.10.1000.10">
    <property type="entry name" value="Zinc finger, CCCH-type"/>
    <property type="match status" value="1"/>
</dbReference>
<sequence>MAPSYAPGLSKIKGRSRMMNMEKVKGLGNVYLAEGRGSLKNLQHVPCKFHKQGVCTAGKNCPFSHDLDMDLVRTPCKYFQKGNCKFGAKCALAHVYIEDEKCIDVQTHGFPYGLNYGIMNEMKSGTSGGHNGNIQETFQNTSTPLREYNFSMDCEFSIPNTIFLKENHAPVSYPLTLENNSDMISPSLKLAKSASLREIQLSSNFDHNKAYFPSYEPSTNNVSTKFDCPDVSSLSLSGQSTIYSPLQERNTTFSPLLNNSKSIFSDDSFSLKSERSLKAENYSTQSIFSKKYPENNNLHDTSFNFSIKDNWSDTWKNSKTLQSNDKTSPKSSLNDKLRLSVPQKSYTFNESQFQKTNEHEAISNINFLSNPSSFGTSPSSRFCTFFSKYNDYSDNMTLKCSSGPALYHDHIQPYYNDFNYSQTNELQIPNLLLNSAENNVFHSRDISLIPQQKSLENFNKNSSLLNANDIIKRSIATIDDEIQFNMDEEISENIS</sequence>
<dbReference type="AlphaFoldDB" id="A0A0W4ZH80"/>
<dbReference type="GO" id="GO:0000209">
    <property type="term" value="P:protein polyubiquitination"/>
    <property type="evidence" value="ECO:0007669"/>
    <property type="project" value="InterPro"/>
</dbReference>
<dbReference type="GO" id="GO:0008270">
    <property type="term" value="F:zinc ion binding"/>
    <property type="evidence" value="ECO:0007669"/>
    <property type="project" value="UniProtKB-KW"/>
</dbReference>
<name>A0A0W4ZH80_PNEC8</name>
<comment type="caution">
    <text evidence="7">The sequence shown here is derived from an EMBL/GenBank/DDBJ whole genome shotgun (WGS) entry which is preliminary data.</text>
</comment>
<feature type="zinc finger region" description="C3H1-type" evidence="5">
    <location>
        <begin position="70"/>
        <end position="97"/>
    </location>
</feature>
<keyword evidence="1 5" id="KW-0479">Metal-binding</keyword>
<evidence type="ECO:0000259" key="6">
    <source>
        <dbReference type="PROSITE" id="PS50103"/>
    </source>
</evidence>
<keyword evidence="4 5" id="KW-0862">Zinc</keyword>
<evidence type="ECO:0000256" key="1">
    <source>
        <dbReference type="ARBA" id="ARBA00022723"/>
    </source>
</evidence>
<dbReference type="OrthoDB" id="411372at2759"/>
<dbReference type="VEuPathDB" id="FungiDB:T552_02161"/>
<feature type="domain" description="C3H1-type" evidence="6">
    <location>
        <begin position="70"/>
        <end position="97"/>
    </location>
</feature>
<gene>
    <name evidence="7" type="ORF">T552_02161</name>
</gene>
<dbReference type="InterPro" id="IPR041367">
    <property type="entry name" value="Znf-CCCH_4"/>
</dbReference>
<keyword evidence="2" id="KW-0677">Repeat</keyword>
<dbReference type="InterPro" id="IPR000571">
    <property type="entry name" value="Znf_CCCH"/>
</dbReference>
<reference evidence="8" key="1">
    <citation type="journal article" date="2016" name="Nat. Commun.">
        <title>Genome analysis of three Pneumocystis species reveals adaptation mechanisms to life exclusively in mammalian hosts.</title>
        <authorList>
            <person name="Ma L."/>
            <person name="Chen Z."/>
            <person name="Huang D.W."/>
            <person name="Kutty G."/>
            <person name="Ishihara M."/>
            <person name="Wang H."/>
            <person name="Abouelleil A."/>
            <person name="Bishop L."/>
            <person name="Davey E."/>
            <person name="Deng R."/>
            <person name="Deng X."/>
            <person name="Fan L."/>
            <person name="Fantoni G."/>
            <person name="Fitzgerald M."/>
            <person name="Gogineni E."/>
            <person name="Goldberg J.M."/>
            <person name="Handley G."/>
            <person name="Hu X."/>
            <person name="Huber C."/>
            <person name="Jiao X."/>
            <person name="Jones K."/>
            <person name="Levin J.Z."/>
            <person name="Liu Y."/>
            <person name="Macdonald P."/>
            <person name="Melnikov A."/>
            <person name="Raley C."/>
            <person name="Sassi M."/>
            <person name="Sherman B.T."/>
            <person name="Song X."/>
            <person name="Sykes S."/>
            <person name="Tran B."/>
            <person name="Walsh L."/>
            <person name="Xia Y."/>
            <person name="Yang J."/>
            <person name="Young S."/>
            <person name="Zeng Q."/>
            <person name="Zheng X."/>
            <person name="Stephens R."/>
            <person name="Nusbaum C."/>
            <person name="Birren B.W."/>
            <person name="Azadi P."/>
            <person name="Lempicki R.A."/>
            <person name="Cuomo C.A."/>
            <person name="Kovacs J.A."/>
        </authorList>
    </citation>
    <scope>NUCLEOTIDE SEQUENCE [LARGE SCALE GENOMIC DNA]</scope>
    <source>
        <strain evidence="8">B80</strain>
    </source>
</reference>
<organism evidence="7 8">
    <name type="scientific">Pneumocystis carinii (strain B80)</name>
    <name type="common">Rat pneumocystis pneumonia agent</name>
    <name type="synonym">Pneumocystis carinii f. sp. carinii</name>
    <dbReference type="NCBI Taxonomy" id="1408658"/>
    <lineage>
        <taxon>Eukaryota</taxon>
        <taxon>Fungi</taxon>
        <taxon>Dikarya</taxon>
        <taxon>Ascomycota</taxon>
        <taxon>Taphrinomycotina</taxon>
        <taxon>Pneumocystomycetes</taxon>
        <taxon>Pneumocystaceae</taxon>
        <taxon>Pneumocystis</taxon>
    </lineage>
</organism>
<dbReference type="PANTHER" id="PTHR11224">
    <property type="entry name" value="MAKORIN-RELATED"/>
    <property type="match status" value="1"/>
</dbReference>
<dbReference type="RefSeq" id="XP_018225603.1">
    <property type="nucleotide sequence ID" value="XM_018370716.1"/>
</dbReference>
<dbReference type="Pfam" id="PF00642">
    <property type="entry name" value="zf-CCCH"/>
    <property type="match status" value="1"/>
</dbReference>
<feature type="zinc finger region" description="C3H1-type" evidence="5">
    <location>
        <begin position="41"/>
        <end position="68"/>
    </location>
</feature>
<evidence type="ECO:0000256" key="2">
    <source>
        <dbReference type="ARBA" id="ARBA00022737"/>
    </source>
</evidence>
<feature type="domain" description="C3H1-type" evidence="6">
    <location>
        <begin position="41"/>
        <end position="68"/>
    </location>
</feature>
<dbReference type="PANTHER" id="PTHR11224:SF10">
    <property type="entry name" value="IP09428P-RELATED"/>
    <property type="match status" value="1"/>
</dbReference>
<dbReference type="InterPro" id="IPR045072">
    <property type="entry name" value="MKRN-like"/>
</dbReference>
<protein>
    <recommendedName>
        <fullName evidence="6">C3H1-type domain-containing protein</fullName>
    </recommendedName>
</protein>
<keyword evidence="8" id="KW-1185">Reference proteome</keyword>
<dbReference type="SUPFAM" id="SSF90229">
    <property type="entry name" value="CCCH zinc finger"/>
    <property type="match status" value="1"/>
</dbReference>
<dbReference type="Proteomes" id="UP000054454">
    <property type="component" value="Unassembled WGS sequence"/>
</dbReference>
<dbReference type="SMART" id="SM00356">
    <property type="entry name" value="ZnF_C3H1"/>
    <property type="match status" value="2"/>
</dbReference>
<dbReference type="GO" id="GO:0061630">
    <property type="term" value="F:ubiquitin protein ligase activity"/>
    <property type="evidence" value="ECO:0007669"/>
    <property type="project" value="InterPro"/>
</dbReference>
<evidence type="ECO:0000256" key="3">
    <source>
        <dbReference type="ARBA" id="ARBA00022771"/>
    </source>
</evidence>
<dbReference type="GeneID" id="28936919"/>
<dbReference type="PROSITE" id="PS50103">
    <property type="entry name" value="ZF_C3H1"/>
    <property type="match status" value="2"/>
</dbReference>
<dbReference type="InterPro" id="IPR036855">
    <property type="entry name" value="Znf_CCCH_sf"/>
</dbReference>
<proteinExistence type="predicted"/>
<evidence type="ECO:0000256" key="4">
    <source>
        <dbReference type="ARBA" id="ARBA00022833"/>
    </source>
</evidence>
<accession>A0A0W4ZH80</accession>
<evidence type="ECO:0000256" key="5">
    <source>
        <dbReference type="PROSITE-ProRule" id="PRU00723"/>
    </source>
</evidence>
<dbReference type="EMBL" id="LFVZ01000009">
    <property type="protein sequence ID" value="KTW27721.1"/>
    <property type="molecule type" value="Genomic_DNA"/>
</dbReference>